<keyword evidence="3" id="KW-1185">Reference proteome</keyword>
<organism evidence="2 3">
    <name type="scientific">Molossus molossus</name>
    <name type="common">Pallas' mastiff bat</name>
    <name type="synonym">Vespertilio molossus</name>
    <dbReference type="NCBI Taxonomy" id="27622"/>
    <lineage>
        <taxon>Eukaryota</taxon>
        <taxon>Metazoa</taxon>
        <taxon>Chordata</taxon>
        <taxon>Craniata</taxon>
        <taxon>Vertebrata</taxon>
        <taxon>Euteleostomi</taxon>
        <taxon>Mammalia</taxon>
        <taxon>Eutheria</taxon>
        <taxon>Laurasiatheria</taxon>
        <taxon>Chiroptera</taxon>
        <taxon>Yangochiroptera</taxon>
        <taxon>Molossidae</taxon>
        <taxon>Molossus</taxon>
    </lineage>
</organism>
<evidence type="ECO:0000313" key="2">
    <source>
        <dbReference type="EMBL" id="KAF6500789.1"/>
    </source>
</evidence>
<protein>
    <submittedName>
        <fullName evidence="2">Uncharacterized protein</fullName>
    </submittedName>
</protein>
<feature type="transmembrane region" description="Helical" evidence="1">
    <location>
        <begin position="57"/>
        <end position="82"/>
    </location>
</feature>
<keyword evidence="1" id="KW-0812">Transmembrane</keyword>
<evidence type="ECO:0000256" key="1">
    <source>
        <dbReference type="SAM" id="Phobius"/>
    </source>
</evidence>
<dbReference type="Proteomes" id="UP000550707">
    <property type="component" value="Unassembled WGS sequence"/>
</dbReference>
<keyword evidence="1" id="KW-1133">Transmembrane helix</keyword>
<comment type="caution">
    <text evidence="2">The sequence shown here is derived from an EMBL/GenBank/DDBJ whole genome shotgun (WGS) entry which is preliminary data.</text>
</comment>
<dbReference type="InParanoid" id="A0A7J8JWP9"/>
<proteinExistence type="predicted"/>
<sequence>MFGGHVSAQDGKSDLEQPGIITPVVLLMEISKDGVILLVGVQICGTAPRSLTHTNTFYIYIYTCISSSLNLLLKFIYVTGWLDPKSCVYIFINKILPVPLLPFSLSLRKLKPCLVEYIIALVSFRDRIILSSKMSLMPWPVWPSG</sequence>
<dbReference type="AlphaFoldDB" id="A0A7J8JWP9"/>
<dbReference type="EMBL" id="JACASF010000001">
    <property type="protein sequence ID" value="KAF6500789.1"/>
    <property type="molecule type" value="Genomic_DNA"/>
</dbReference>
<gene>
    <name evidence="2" type="ORF">HJG59_007840</name>
</gene>
<evidence type="ECO:0000313" key="3">
    <source>
        <dbReference type="Proteomes" id="UP000550707"/>
    </source>
</evidence>
<name>A0A7J8JWP9_MOLMO</name>
<feature type="transmembrane region" description="Helical" evidence="1">
    <location>
        <begin position="88"/>
        <end position="107"/>
    </location>
</feature>
<accession>A0A7J8JWP9</accession>
<keyword evidence="1" id="KW-0472">Membrane</keyword>
<reference evidence="2 3" key="1">
    <citation type="journal article" date="2020" name="Nature">
        <title>Six reference-quality genomes reveal evolution of bat adaptations.</title>
        <authorList>
            <person name="Jebb D."/>
            <person name="Huang Z."/>
            <person name="Pippel M."/>
            <person name="Hughes G.M."/>
            <person name="Lavrichenko K."/>
            <person name="Devanna P."/>
            <person name="Winkler S."/>
            <person name="Jermiin L.S."/>
            <person name="Skirmuntt E.C."/>
            <person name="Katzourakis A."/>
            <person name="Burkitt-Gray L."/>
            <person name="Ray D.A."/>
            <person name="Sullivan K.A.M."/>
            <person name="Roscito J.G."/>
            <person name="Kirilenko B.M."/>
            <person name="Davalos L.M."/>
            <person name="Corthals A.P."/>
            <person name="Power M.L."/>
            <person name="Jones G."/>
            <person name="Ransome R.D."/>
            <person name="Dechmann D.K.N."/>
            <person name="Locatelli A.G."/>
            <person name="Puechmaille S.J."/>
            <person name="Fedrigo O."/>
            <person name="Jarvis E.D."/>
            <person name="Hiller M."/>
            <person name="Vernes S.C."/>
            <person name="Myers E.W."/>
            <person name="Teeling E.C."/>
        </authorList>
    </citation>
    <scope>NUCLEOTIDE SEQUENCE [LARGE SCALE GENOMIC DNA]</scope>
    <source>
        <strain evidence="2">MMolMol1</strain>
        <tissue evidence="2">Muscle</tissue>
    </source>
</reference>